<keyword evidence="5 7" id="KW-0472">Membrane</keyword>
<dbReference type="InterPro" id="IPR001708">
    <property type="entry name" value="YidC/ALB3/OXA1/COX18"/>
</dbReference>
<comment type="subcellular location">
    <subcellularLocation>
        <location evidence="1 6">Membrane</location>
        <topology evidence="1 6">Multi-pass membrane protein</topology>
    </subcellularLocation>
</comment>
<evidence type="ECO:0000256" key="2">
    <source>
        <dbReference type="ARBA" id="ARBA00009877"/>
    </source>
</evidence>
<evidence type="ECO:0000256" key="3">
    <source>
        <dbReference type="ARBA" id="ARBA00022692"/>
    </source>
</evidence>
<dbReference type="AlphaFoldDB" id="A0A1E4TTH9"/>
<feature type="transmembrane region" description="Helical" evidence="7">
    <location>
        <begin position="66"/>
        <end position="88"/>
    </location>
</feature>
<dbReference type="GO" id="GO:0033617">
    <property type="term" value="P:mitochondrial respiratory chain complex IV assembly"/>
    <property type="evidence" value="ECO:0007669"/>
    <property type="project" value="TreeGrafter"/>
</dbReference>
<dbReference type="GO" id="GO:0005743">
    <property type="term" value="C:mitochondrial inner membrane"/>
    <property type="evidence" value="ECO:0007669"/>
    <property type="project" value="TreeGrafter"/>
</dbReference>
<gene>
    <name evidence="9" type="ORF">PACTADRAFT_3928</name>
</gene>
<evidence type="ECO:0000256" key="5">
    <source>
        <dbReference type="ARBA" id="ARBA00023136"/>
    </source>
</evidence>
<evidence type="ECO:0000256" key="1">
    <source>
        <dbReference type="ARBA" id="ARBA00004141"/>
    </source>
</evidence>
<dbReference type="CDD" id="cd20069">
    <property type="entry name" value="5TM_Oxa1-like"/>
    <property type="match status" value="1"/>
</dbReference>
<proteinExistence type="inferred from homology"/>
<keyword evidence="3 6" id="KW-0812">Transmembrane</keyword>
<organism evidence="9 10">
    <name type="scientific">Pachysolen tannophilus NRRL Y-2460</name>
    <dbReference type="NCBI Taxonomy" id="669874"/>
    <lineage>
        <taxon>Eukaryota</taxon>
        <taxon>Fungi</taxon>
        <taxon>Dikarya</taxon>
        <taxon>Ascomycota</taxon>
        <taxon>Saccharomycotina</taxon>
        <taxon>Pichiomycetes</taxon>
        <taxon>Pachysolenaceae</taxon>
        <taxon>Pachysolen</taxon>
    </lineage>
</organism>
<accession>A0A1E4TTH9</accession>
<dbReference type="Proteomes" id="UP000094236">
    <property type="component" value="Unassembled WGS sequence"/>
</dbReference>
<dbReference type="PANTHER" id="PTHR12428">
    <property type="entry name" value="OXA1"/>
    <property type="match status" value="1"/>
</dbReference>
<dbReference type="GO" id="GO:0032977">
    <property type="term" value="F:membrane insertase activity"/>
    <property type="evidence" value="ECO:0007669"/>
    <property type="project" value="InterPro"/>
</dbReference>
<reference evidence="10" key="1">
    <citation type="submission" date="2016-05" db="EMBL/GenBank/DDBJ databases">
        <title>Comparative genomics of biotechnologically important yeasts.</title>
        <authorList>
            <consortium name="DOE Joint Genome Institute"/>
            <person name="Riley R."/>
            <person name="Haridas S."/>
            <person name="Wolfe K.H."/>
            <person name="Lopes M.R."/>
            <person name="Hittinger C.T."/>
            <person name="Goker M."/>
            <person name="Salamov A."/>
            <person name="Wisecaver J."/>
            <person name="Long T.M."/>
            <person name="Aerts A.L."/>
            <person name="Barry K."/>
            <person name="Choi C."/>
            <person name="Clum A."/>
            <person name="Coughlan A.Y."/>
            <person name="Deshpande S."/>
            <person name="Douglass A.P."/>
            <person name="Hanson S.J."/>
            <person name="Klenk H.-P."/>
            <person name="Labutti K."/>
            <person name="Lapidus A."/>
            <person name="Lindquist E."/>
            <person name="Lipzen A."/>
            <person name="Meier-Kolthoff J.P."/>
            <person name="Ohm R.A."/>
            <person name="Otillar R.P."/>
            <person name="Pangilinan J."/>
            <person name="Peng Y."/>
            <person name="Rokas A."/>
            <person name="Rosa C.A."/>
            <person name="Scheuner C."/>
            <person name="Sibirny A.A."/>
            <person name="Slot J.C."/>
            <person name="Stielow J.B."/>
            <person name="Sun H."/>
            <person name="Kurtzman C.P."/>
            <person name="Blackwell M."/>
            <person name="Grigoriev I.V."/>
            <person name="Jeffries T.W."/>
        </authorList>
    </citation>
    <scope>NUCLEOTIDE SEQUENCE [LARGE SCALE GENOMIC DNA]</scope>
    <source>
        <strain evidence="10">NRRL Y-2460</strain>
    </source>
</reference>
<evidence type="ECO:0000313" key="10">
    <source>
        <dbReference type="Proteomes" id="UP000094236"/>
    </source>
</evidence>
<evidence type="ECO:0000256" key="6">
    <source>
        <dbReference type="RuleBase" id="RU003945"/>
    </source>
</evidence>
<evidence type="ECO:0000313" key="9">
    <source>
        <dbReference type="EMBL" id="ODV95046.1"/>
    </source>
</evidence>
<evidence type="ECO:0000259" key="8">
    <source>
        <dbReference type="Pfam" id="PF02096"/>
    </source>
</evidence>
<dbReference type="GO" id="GO:0032979">
    <property type="term" value="P:protein insertion into mitochondrial inner membrane from matrix"/>
    <property type="evidence" value="ECO:0007669"/>
    <property type="project" value="TreeGrafter"/>
</dbReference>
<protein>
    <recommendedName>
        <fullName evidence="8">Membrane insertase YidC/Oxa/ALB C-terminal domain-containing protein</fullName>
    </recommendedName>
</protein>
<dbReference type="InterPro" id="IPR028055">
    <property type="entry name" value="YidC/Oxa/ALB_C"/>
</dbReference>
<comment type="similarity">
    <text evidence="2 6">Belongs to the OXA1/ALB3/YidC family.</text>
</comment>
<dbReference type="STRING" id="669874.A0A1E4TTH9"/>
<evidence type="ECO:0000256" key="4">
    <source>
        <dbReference type="ARBA" id="ARBA00022989"/>
    </source>
</evidence>
<dbReference type="OrthoDB" id="2148490at2759"/>
<dbReference type="Pfam" id="PF02096">
    <property type="entry name" value="60KD_IMP"/>
    <property type="match status" value="1"/>
</dbReference>
<keyword evidence="10" id="KW-1185">Reference proteome</keyword>
<dbReference type="PANTHER" id="PTHR12428:SF65">
    <property type="entry name" value="CYTOCHROME C OXIDASE ASSEMBLY PROTEIN COX18, MITOCHONDRIAL"/>
    <property type="match status" value="1"/>
</dbReference>
<name>A0A1E4TTH9_PACTA</name>
<evidence type="ECO:0000256" key="7">
    <source>
        <dbReference type="SAM" id="Phobius"/>
    </source>
</evidence>
<sequence>MFLVIAGRCGKALPGGILASVNVNINRGNLKSFQQRRTISFEPFVSTLHSLTDSLQYVHQISGLPWYIFIPISTFVLRSVLTLPLAILNRKRLQRQNSLRPLINAMGPVIRHRLGNKHYQQEQRQQQQQQQKAATDLLAAPDLSYEKIMLLSTKEVRKRQKKIFKENKCQIWKNFTLPLLQIPLWISLSLTFRNLTGWRADVLGYNVKPIDPTLSTEGFQWITDLTLPDPYNLLPFLLGLMALSNVEYNYKNIQLMNLTNKGKKLSFRPTIFDMATNLSRFSIAFFIAVSTQAPAALGLYWISSNGFSLLQNILMDKFLPLSYSPYSNASFKKAAEGSVPLIKNL</sequence>
<keyword evidence="4 7" id="KW-1133">Transmembrane helix</keyword>
<feature type="domain" description="Membrane insertase YidC/Oxa/ALB C-terminal" evidence="8">
    <location>
        <begin position="154"/>
        <end position="316"/>
    </location>
</feature>
<dbReference type="EMBL" id="KV454015">
    <property type="protein sequence ID" value="ODV95046.1"/>
    <property type="molecule type" value="Genomic_DNA"/>
</dbReference>